<feature type="compositionally biased region" description="Polar residues" evidence="1">
    <location>
        <begin position="102"/>
        <end position="121"/>
    </location>
</feature>
<feature type="non-terminal residue" evidence="2">
    <location>
        <position position="157"/>
    </location>
</feature>
<evidence type="ECO:0000256" key="1">
    <source>
        <dbReference type="SAM" id="MobiDB-lite"/>
    </source>
</evidence>
<feature type="non-terminal residue" evidence="2">
    <location>
        <position position="1"/>
    </location>
</feature>
<gene>
    <name evidence="2" type="ORF">g.50174</name>
</gene>
<dbReference type="AlphaFoldDB" id="A0A1B6M5A5"/>
<protein>
    <submittedName>
        <fullName evidence="2">Uncharacterized protein</fullName>
    </submittedName>
</protein>
<evidence type="ECO:0000313" key="2">
    <source>
        <dbReference type="EMBL" id="JAT31084.1"/>
    </source>
</evidence>
<feature type="region of interest" description="Disordered" evidence="1">
    <location>
        <begin position="75"/>
        <end position="157"/>
    </location>
</feature>
<accession>A0A1B6M5A5</accession>
<feature type="region of interest" description="Disordered" evidence="1">
    <location>
        <begin position="1"/>
        <end position="27"/>
    </location>
</feature>
<sequence>LTIAGGEAHTEAKSLAETKKNDQLDTKKPLAKSISAEEMVAVNATDEKQPADIKRPELSKVRGGKALEVYDLLGDKPESKAPELKEKKSAIFDELFGDPGGTRSNVSRRSSTGKNQETISTELIVDNSAERPGQYTPSSGAARRPGLGRRRDLDNTH</sequence>
<proteinExistence type="predicted"/>
<dbReference type="EMBL" id="GEBQ01008893">
    <property type="protein sequence ID" value="JAT31084.1"/>
    <property type="molecule type" value="Transcribed_RNA"/>
</dbReference>
<feature type="compositionally biased region" description="Basic and acidic residues" evidence="1">
    <location>
        <begin position="8"/>
        <end position="27"/>
    </location>
</feature>
<name>A0A1B6M5A5_9HEMI</name>
<feature type="compositionally biased region" description="Basic and acidic residues" evidence="1">
    <location>
        <begin position="75"/>
        <end position="91"/>
    </location>
</feature>
<reference evidence="2" key="1">
    <citation type="submission" date="2015-11" db="EMBL/GenBank/DDBJ databases">
        <title>De novo transcriptome assembly of four potential Pierce s Disease insect vectors from Arizona vineyards.</title>
        <authorList>
            <person name="Tassone E.E."/>
        </authorList>
    </citation>
    <scope>NUCLEOTIDE SEQUENCE</scope>
</reference>
<organism evidence="2">
    <name type="scientific">Graphocephala atropunctata</name>
    <dbReference type="NCBI Taxonomy" id="36148"/>
    <lineage>
        <taxon>Eukaryota</taxon>
        <taxon>Metazoa</taxon>
        <taxon>Ecdysozoa</taxon>
        <taxon>Arthropoda</taxon>
        <taxon>Hexapoda</taxon>
        <taxon>Insecta</taxon>
        <taxon>Pterygota</taxon>
        <taxon>Neoptera</taxon>
        <taxon>Paraneoptera</taxon>
        <taxon>Hemiptera</taxon>
        <taxon>Auchenorrhyncha</taxon>
        <taxon>Membracoidea</taxon>
        <taxon>Cicadellidae</taxon>
        <taxon>Cicadellinae</taxon>
        <taxon>Cicadellini</taxon>
        <taxon>Graphocephala</taxon>
    </lineage>
</organism>